<dbReference type="InterPro" id="IPR009818">
    <property type="entry name" value="PAM2_motif"/>
</dbReference>
<evidence type="ECO:0000313" key="5">
    <source>
        <dbReference type="Proteomes" id="UP000669903"/>
    </source>
</evidence>
<dbReference type="GO" id="GO:0005737">
    <property type="term" value="C:cytoplasm"/>
    <property type="evidence" value="ECO:0007669"/>
    <property type="project" value="TreeGrafter"/>
</dbReference>
<protein>
    <submittedName>
        <fullName evidence="4">PAI2B protein</fullName>
    </submittedName>
</protein>
<organism evidence="4 5">
    <name type="scientific">Acromyrmex charruanus</name>
    <dbReference type="NCBI Taxonomy" id="2715315"/>
    <lineage>
        <taxon>Eukaryota</taxon>
        <taxon>Metazoa</taxon>
        <taxon>Ecdysozoa</taxon>
        <taxon>Arthropoda</taxon>
        <taxon>Hexapoda</taxon>
        <taxon>Insecta</taxon>
        <taxon>Pterygota</taxon>
        <taxon>Neoptera</taxon>
        <taxon>Endopterygota</taxon>
        <taxon>Hymenoptera</taxon>
        <taxon>Apocrita</taxon>
        <taxon>Aculeata</taxon>
        <taxon>Formicoidea</taxon>
        <taxon>Formicidae</taxon>
        <taxon>Myrmicinae</taxon>
        <taxon>Acromyrmex</taxon>
    </lineage>
</organism>
<dbReference type="AlphaFoldDB" id="A0A836FTK1"/>
<name>A0A836FTK1_9HYME</name>
<keyword evidence="5" id="KW-1185">Reference proteome</keyword>
<gene>
    <name evidence="4" type="primary">Paip2b</name>
    <name evidence="4" type="ORF">G6Z76_0001683</name>
</gene>
<comment type="similarity">
    <text evidence="1">Belongs to the PAIP2 family.</text>
</comment>
<keyword evidence="3" id="KW-0810">Translation regulation</keyword>
<dbReference type="Pfam" id="PF07145">
    <property type="entry name" value="PAM2"/>
    <property type="match status" value="1"/>
</dbReference>
<dbReference type="EMBL" id="JAANIC010002283">
    <property type="protein sequence ID" value="KAG5345498.1"/>
    <property type="molecule type" value="Genomic_DNA"/>
</dbReference>
<accession>A0A836FTK1</accession>
<keyword evidence="2" id="KW-0832">Ubl conjugation</keyword>
<dbReference type="PANTHER" id="PTHR13154">
    <property type="entry name" value="POLYADENYLATE-BINDING PROTEIN-INTERACTING PROTEIN 2"/>
    <property type="match status" value="1"/>
</dbReference>
<evidence type="ECO:0000256" key="1">
    <source>
        <dbReference type="ARBA" id="ARBA00006858"/>
    </source>
</evidence>
<dbReference type="GO" id="GO:0045947">
    <property type="term" value="P:negative regulation of translational initiation"/>
    <property type="evidence" value="ECO:0007669"/>
    <property type="project" value="InterPro"/>
</dbReference>
<feature type="non-terminal residue" evidence="4">
    <location>
        <position position="244"/>
    </location>
</feature>
<evidence type="ECO:0000256" key="2">
    <source>
        <dbReference type="ARBA" id="ARBA00022843"/>
    </source>
</evidence>
<evidence type="ECO:0000313" key="4">
    <source>
        <dbReference type="EMBL" id="KAG5345498.1"/>
    </source>
</evidence>
<dbReference type="InterPro" id="IPR040396">
    <property type="entry name" value="PAIP2-like"/>
</dbReference>
<comment type="caution">
    <text evidence="4">The sequence shown here is derived from an EMBL/GenBank/DDBJ whole genome shotgun (WGS) entry which is preliminary data.</text>
</comment>
<proteinExistence type="inferred from homology"/>
<dbReference type="PANTHER" id="PTHR13154:SF6">
    <property type="entry name" value="GEO05078P1"/>
    <property type="match status" value="1"/>
</dbReference>
<dbReference type="Proteomes" id="UP000669903">
    <property type="component" value="Unassembled WGS sequence"/>
</dbReference>
<reference evidence="4" key="1">
    <citation type="submission" date="2020-03" db="EMBL/GenBank/DDBJ databases">
        <title>Relaxed selection underlies rapid genomic changes in the transitions from sociality to social parasitism in ants.</title>
        <authorList>
            <person name="Bi X."/>
        </authorList>
    </citation>
    <scope>NUCLEOTIDE SEQUENCE</scope>
    <source>
        <strain evidence="4">BGI-DK2014a</strain>
        <tissue evidence="4">Whole body</tissue>
    </source>
</reference>
<dbReference type="GO" id="GO:0000900">
    <property type="term" value="F:mRNA regulatory element binding translation repressor activity"/>
    <property type="evidence" value="ECO:0007669"/>
    <property type="project" value="InterPro"/>
</dbReference>
<feature type="non-terminal residue" evidence="4">
    <location>
        <position position="1"/>
    </location>
</feature>
<sequence length="244" mass="27842">MTTMEVQCDIKLKYNPTSNATSGSHCKFSRKYIKNEFLLKNRRRKRRNNECERSRCSESRLRDAMQHEILRIYSCPYLTHRSHTLAMKMKIPNGGSGNGTYYGQETGITSYVDNNSDTEAEVQAIGDGDFSEYLWMENEEEFDKQVLQQLEEEELMEECLEAMLEEERQHQRNMSSTAWSTATGTPDNNAAELCQQLSSLRMQDDLAKQSTLNPDAAEFIPAYKSTVVPPVSTSSETTVTTEPS</sequence>
<evidence type="ECO:0000256" key="3">
    <source>
        <dbReference type="ARBA" id="ARBA00022845"/>
    </source>
</evidence>